<dbReference type="EMBL" id="JANPWB010000006">
    <property type="protein sequence ID" value="KAJ1178164.1"/>
    <property type="molecule type" value="Genomic_DNA"/>
</dbReference>
<dbReference type="Proteomes" id="UP001066276">
    <property type="component" value="Chromosome 3_2"/>
</dbReference>
<evidence type="ECO:0000313" key="2">
    <source>
        <dbReference type="EMBL" id="KAJ1178164.1"/>
    </source>
</evidence>
<comment type="caution">
    <text evidence="2">The sequence shown here is derived from an EMBL/GenBank/DDBJ whole genome shotgun (WGS) entry which is preliminary data.</text>
</comment>
<sequence length="82" mass="9918">MPTFSSRLPHSRVPRVGSITRGTRRRDELIHNKRKKKQGWNRGWEVEKFEKKQRWGGWEKEKRLAGVVEETVTVEKKQRWGY</sequence>
<gene>
    <name evidence="2" type="ORF">NDU88_003411</name>
</gene>
<protein>
    <submittedName>
        <fullName evidence="2">Uncharacterized protein</fullName>
    </submittedName>
</protein>
<reference evidence="2" key="1">
    <citation type="journal article" date="2022" name="bioRxiv">
        <title>Sequencing and chromosome-scale assembly of the giantPleurodeles waltlgenome.</title>
        <authorList>
            <person name="Brown T."/>
            <person name="Elewa A."/>
            <person name="Iarovenko S."/>
            <person name="Subramanian E."/>
            <person name="Araus A.J."/>
            <person name="Petzold A."/>
            <person name="Susuki M."/>
            <person name="Suzuki K.-i.T."/>
            <person name="Hayashi T."/>
            <person name="Toyoda A."/>
            <person name="Oliveira C."/>
            <person name="Osipova E."/>
            <person name="Leigh N.D."/>
            <person name="Simon A."/>
            <person name="Yun M.H."/>
        </authorList>
    </citation>
    <scope>NUCLEOTIDE SEQUENCE</scope>
    <source>
        <strain evidence="2">20211129_DDA</strain>
        <tissue evidence="2">Liver</tissue>
    </source>
</reference>
<accession>A0AAV7TQJ8</accession>
<feature type="region of interest" description="Disordered" evidence="1">
    <location>
        <begin position="1"/>
        <end position="24"/>
    </location>
</feature>
<evidence type="ECO:0000313" key="3">
    <source>
        <dbReference type="Proteomes" id="UP001066276"/>
    </source>
</evidence>
<proteinExistence type="predicted"/>
<evidence type="ECO:0000256" key="1">
    <source>
        <dbReference type="SAM" id="MobiDB-lite"/>
    </source>
</evidence>
<name>A0AAV7TQJ8_PLEWA</name>
<dbReference type="AlphaFoldDB" id="A0AAV7TQJ8"/>
<organism evidence="2 3">
    <name type="scientific">Pleurodeles waltl</name>
    <name type="common">Iberian ribbed newt</name>
    <dbReference type="NCBI Taxonomy" id="8319"/>
    <lineage>
        <taxon>Eukaryota</taxon>
        <taxon>Metazoa</taxon>
        <taxon>Chordata</taxon>
        <taxon>Craniata</taxon>
        <taxon>Vertebrata</taxon>
        <taxon>Euteleostomi</taxon>
        <taxon>Amphibia</taxon>
        <taxon>Batrachia</taxon>
        <taxon>Caudata</taxon>
        <taxon>Salamandroidea</taxon>
        <taxon>Salamandridae</taxon>
        <taxon>Pleurodelinae</taxon>
        <taxon>Pleurodeles</taxon>
    </lineage>
</organism>
<keyword evidence="3" id="KW-1185">Reference proteome</keyword>